<dbReference type="InParanoid" id="A0A200PQR7"/>
<sequence length="65" mass="7401">MATIAKVITDGNGLDFSFSRVVNDNERRYLIQLVHMLDQVPPLNVGDDEIHCKFALANRFHERCG</sequence>
<evidence type="ECO:0000313" key="2">
    <source>
        <dbReference type="Proteomes" id="UP000195402"/>
    </source>
</evidence>
<reference evidence="1 2" key="1">
    <citation type="journal article" date="2017" name="Mol. Plant">
        <title>The Genome of Medicinal Plant Macleaya cordata Provides New Insights into Benzylisoquinoline Alkaloids Metabolism.</title>
        <authorList>
            <person name="Liu X."/>
            <person name="Liu Y."/>
            <person name="Huang P."/>
            <person name="Ma Y."/>
            <person name="Qing Z."/>
            <person name="Tang Q."/>
            <person name="Cao H."/>
            <person name="Cheng P."/>
            <person name="Zheng Y."/>
            <person name="Yuan Z."/>
            <person name="Zhou Y."/>
            <person name="Liu J."/>
            <person name="Tang Z."/>
            <person name="Zhuo Y."/>
            <person name="Zhang Y."/>
            <person name="Yu L."/>
            <person name="Huang J."/>
            <person name="Yang P."/>
            <person name="Peng Q."/>
            <person name="Zhang J."/>
            <person name="Jiang W."/>
            <person name="Zhang Z."/>
            <person name="Lin K."/>
            <person name="Ro D.K."/>
            <person name="Chen X."/>
            <person name="Xiong X."/>
            <person name="Shang Y."/>
            <person name="Huang S."/>
            <person name="Zeng J."/>
        </authorList>
    </citation>
    <scope>NUCLEOTIDE SEQUENCE [LARGE SCALE GENOMIC DNA]</scope>
    <source>
        <strain evidence="2">cv. BLH2017</strain>
        <tissue evidence="1">Root</tissue>
    </source>
</reference>
<dbReference type="AlphaFoldDB" id="A0A200PQR7"/>
<gene>
    <name evidence="1" type="ORF">BVC80_9087g61</name>
</gene>
<dbReference type="OrthoDB" id="1748934at2759"/>
<protein>
    <submittedName>
        <fullName evidence="1">Uncharacterized protein</fullName>
    </submittedName>
</protein>
<dbReference type="Proteomes" id="UP000195402">
    <property type="component" value="Unassembled WGS sequence"/>
</dbReference>
<dbReference type="EMBL" id="MVGT01004291">
    <property type="protein sequence ID" value="OVA00564.1"/>
    <property type="molecule type" value="Genomic_DNA"/>
</dbReference>
<name>A0A200PQR7_MACCD</name>
<keyword evidence="2" id="KW-1185">Reference proteome</keyword>
<organism evidence="1 2">
    <name type="scientific">Macleaya cordata</name>
    <name type="common">Five-seeded plume-poppy</name>
    <name type="synonym">Bocconia cordata</name>
    <dbReference type="NCBI Taxonomy" id="56857"/>
    <lineage>
        <taxon>Eukaryota</taxon>
        <taxon>Viridiplantae</taxon>
        <taxon>Streptophyta</taxon>
        <taxon>Embryophyta</taxon>
        <taxon>Tracheophyta</taxon>
        <taxon>Spermatophyta</taxon>
        <taxon>Magnoliopsida</taxon>
        <taxon>Ranunculales</taxon>
        <taxon>Papaveraceae</taxon>
        <taxon>Papaveroideae</taxon>
        <taxon>Macleaya</taxon>
    </lineage>
</organism>
<proteinExistence type="predicted"/>
<accession>A0A200PQR7</accession>
<comment type="caution">
    <text evidence="1">The sequence shown here is derived from an EMBL/GenBank/DDBJ whole genome shotgun (WGS) entry which is preliminary data.</text>
</comment>
<evidence type="ECO:0000313" key="1">
    <source>
        <dbReference type="EMBL" id="OVA00564.1"/>
    </source>
</evidence>